<evidence type="ECO:0008006" key="4">
    <source>
        <dbReference type="Google" id="ProtNLM"/>
    </source>
</evidence>
<name>A0A1U7P2L2_9DEIO</name>
<dbReference type="AlphaFoldDB" id="A0A1U7P2L2"/>
<comment type="caution">
    <text evidence="2">The sequence shown here is derived from an EMBL/GenBank/DDBJ whole genome shotgun (WGS) entry which is preliminary data.</text>
</comment>
<feature type="region of interest" description="Disordered" evidence="1">
    <location>
        <begin position="152"/>
        <end position="172"/>
    </location>
</feature>
<dbReference type="InterPro" id="IPR015797">
    <property type="entry name" value="NUDIX_hydrolase-like_dom_sf"/>
</dbReference>
<evidence type="ECO:0000313" key="3">
    <source>
        <dbReference type="Proteomes" id="UP000186607"/>
    </source>
</evidence>
<dbReference type="EMBL" id="MSTI01000035">
    <property type="protein sequence ID" value="OLV19413.1"/>
    <property type="molecule type" value="Genomic_DNA"/>
</dbReference>
<evidence type="ECO:0000256" key="1">
    <source>
        <dbReference type="SAM" id="MobiDB-lite"/>
    </source>
</evidence>
<protein>
    <recommendedName>
        <fullName evidence="4">Nudix hydrolase domain-containing protein</fullName>
    </recommendedName>
</protein>
<sequence>MTLPASDQNSTVTAYQVGVFALVRQRDTYLIVRPRVPLLPGGLHGLPGLILGAPSGENLVESQLRRALLSQVGLAVAELRLVGSHAARGVQGGNGDARLNLIFGSEYCSGILNPQDSELLGAEWMNGADLFRAGVPEYLLAAVRELETSIAPATPPAPASTGRFPRLFGKQK</sequence>
<proteinExistence type="predicted"/>
<accession>A0A1U7P2L2</accession>
<gene>
    <name evidence="2" type="ORF">BOO71_0002995</name>
</gene>
<keyword evidence="3" id="KW-1185">Reference proteome</keyword>
<reference evidence="2 3" key="1">
    <citation type="submission" date="2017-01" db="EMBL/GenBank/DDBJ databases">
        <title>Genome Analysis of Deinococcus marmoris KOPRI26562.</title>
        <authorList>
            <person name="Kim J.H."/>
            <person name="Oh H.-M."/>
        </authorList>
    </citation>
    <scope>NUCLEOTIDE SEQUENCE [LARGE SCALE GENOMIC DNA]</scope>
    <source>
        <strain evidence="2 3">KOPRI26562</strain>
    </source>
</reference>
<evidence type="ECO:0000313" key="2">
    <source>
        <dbReference type="EMBL" id="OLV19413.1"/>
    </source>
</evidence>
<organism evidence="2 3">
    <name type="scientific">Deinococcus marmoris</name>
    <dbReference type="NCBI Taxonomy" id="249408"/>
    <lineage>
        <taxon>Bacteria</taxon>
        <taxon>Thermotogati</taxon>
        <taxon>Deinococcota</taxon>
        <taxon>Deinococci</taxon>
        <taxon>Deinococcales</taxon>
        <taxon>Deinococcaceae</taxon>
        <taxon>Deinococcus</taxon>
    </lineage>
</organism>
<dbReference type="Proteomes" id="UP000186607">
    <property type="component" value="Unassembled WGS sequence"/>
</dbReference>
<dbReference type="SUPFAM" id="SSF55811">
    <property type="entry name" value="Nudix"/>
    <property type="match status" value="1"/>
</dbReference>